<dbReference type="GO" id="GO:0007219">
    <property type="term" value="P:Notch signaling pathway"/>
    <property type="evidence" value="ECO:0007669"/>
    <property type="project" value="TreeGrafter"/>
</dbReference>
<dbReference type="PROSITE" id="PS51416">
    <property type="entry name" value="MIB_HERC2"/>
    <property type="match status" value="1"/>
</dbReference>
<dbReference type="Proteomes" id="UP000023152">
    <property type="component" value="Unassembled WGS sequence"/>
</dbReference>
<evidence type="ECO:0000313" key="3">
    <source>
        <dbReference type="EMBL" id="ETO17096.1"/>
    </source>
</evidence>
<gene>
    <name evidence="3" type="ORF">RFI_20237</name>
</gene>
<dbReference type="GO" id="GO:0005737">
    <property type="term" value="C:cytoplasm"/>
    <property type="evidence" value="ECO:0007669"/>
    <property type="project" value="TreeGrafter"/>
</dbReference>
<organism evidence="3 4">
    <name type="scientific">Reticulomyxa filosa</name>
    <dbReference type="NCBI Taxonomy" id="46433"/>
    <lineage>
        <taxon>Eukaryota</taxon>
        <taxon>Sar</taxon>
        <taxon>Rhizaria</taxon>
        <taxon>Retaria</taxon>
        <taxon>Foraminifera</taxon>
        <taxon>Monothalamids</taxon>
        <taxon>Reticulomyxidae</taxon>
        <taxon>Reticulomyxa</taxon>
    </lineage>
</organism>
<dbReference type="GO" id="GO:0046872">
    <property type="term" value="F:metal ion binding"/>
    <property type="evidence" value="ECO:0007669"/>
    <property type="project" value="InterPro"/>
</dbReference>
<dbReference type="GO" id="GO:0016567">
    <property type="term" value="P:protein ubiquitination"/>
    <property type="evidence" value="ECO:0007669"/>
    <property type="project" value="InterPro"/>
</dbReference>
<evidence type="ECO:0000259" key="2">
    <source>
        <dbReference type="PROSITE" id="PS51416"/>
    </source>
</evidence>
<dbReference type="GO" id="GO:0004842">
    <property type="term" value="F:ubiquitin-protein transferase activity"/>
    <property type="evidence" value="ECO:0007669"/>
    <property type="project" value="InterPro"/>
</dbReference>
<keyword evidence="1" id="KW-0175">Coiled coil</keyword>
<dbReference type="InterPro" id="IPR037252">
    <property type="entry name" value="Mib_Herc2_sf"/>
</dbReference>
<feature type="domain" description="MIB/HERC2" evidence="2">
    <location>
        <begin position="110"/>
        <end position="191"/>
    </location>
</feature>
<name>X6MTU5_RETFI</name>
<dbReference type="SUPFAM" id="SSF159034">
    <property type="entry name" value="Mib/herc2 domain-like"/>
    <property type="match status" value="2"/>
</dbReference>
<dbReference type="AlphaFoldDB" id="X6MTU5"/>
<dbReference type="Pfam" id="PF06701">
    <property type="entry name" value="MIB_HERC2"/>
    <property type="match status" value="1"/>
</dbReference>
<evidence type="ECO:0000313" key="4">
    <source>
        <dbReference type="Proteomes" id="UP000023152"/>
    </source>
</evidence>
<dbReference type="PANTHER" id="PTHR24202">
    <property type="entry name" value="E3 UBIQUITIN-PROTEIN LIGASE MIB2"/>
    <property type="match status" value="1"/>
</dbReference>
<proteinExistence type="predicted"/>
<accession>X6MTU5</accession>
<keyword evidence="4" id="KW-1185">Reference proteome</keyword>
<evidence type="ECO:0000256" key="1">
    <source>
        <dbReference type="ARBA" id="ARBA00023054"/>
    </source>
</evidence>
<dbReference type="OrthoDB" id="6144529at2759"/>
<dbReference type="Gene3D" id="2.30.30.40">
    <property type="entry name" value="SH3 Domains"/>
    <property type="match status" value="2"/>
</dbReference>
<dbReference type="GO" id="GO:0006897">
    <property type="term" value="P:endocytosis"/>
    <property type="evidence" value="ECO:0007669"/>
    <property type="project" value="TreeGrafter"/>
</dbReference>
<dbReference type="PANTHER" id="PTHR24202:SF53">
    <property type="entry name" value="E3 UBIQUITIN-PROTEIN LIGASE MIB1"/>
    <property type="match status" value="1"/>
</dbReference>
<dbReference type="EMBL" id="ASPP01017276">
    <property type="protein sequence ID" value="ETO17096.1"/>
    <property type="molecule type" value="Genomic_DNA"/>
</dbReference>
<reference evidence="3 4" key="1">
    <citation type="journal article" date="2013" name="Curr. Biol.">
        <title>The Genome of the Foraminiferan Reticulomyxa filosa.</title>
        <authorList>
            <person name="Glockner G."/>
            <person name="Hulsmann N."/>
            <person name="Schleicher M."/>
            <person name="Noegel A.A."/>
            <person name="Eichinger L."/>
            <person name="Gallinger C."/>
            <person name="Pawlowski J."/>
            <person name="Sierra R."/>
            <person name="Euteneuer U."/>
            <person name="Pillet L."/>
            <person name="Moustafa A."/>
            <person name="Platzer M."/>
            <person name="Groth M."/>
            <person name="Szafranski K."/>
            <person name="Schliwa M."/>
        </authorList>
    </citation>
    <scope>NUCLEOTIDE SEQUENCE [LARGE SCALE GENOMIC DNA]</scope>
</reference>
<comment type="caution">
    <text evidence="3">The sequence shown here is derived from an EMBL/GenBank/DDBJ whole genome shotgun (WGS) entry which is preliminary data.</text>
</comment>
<sequence>MYLYVYNCFQRANENDNMIEGMTTVMYPPKNGPRALAKRLDIDESHLPDIDVNDELTDSLIEACRQNYGEEMTTLNIMGYMDELRNIRSLLRHKGNVDLVVQEFSVETNDGVCIADSIYIGDHVTRGPDWKWGNQDGQAGLVGTVRALRQWHPKDPDTCTTEVIVFWDIGVYGNYRFGYRGAYDVKVVERCAKYQFPNSDGILLEYLAVGDIVKRAKPNWRWDNDASPAPLANGIRVGVLWDKDKEEWQKITTQYKEKKRQRAMNEDNENSEDISVDFSNEKCDLDKKEDSNDHTRIEQEFIAKCQTLPFDPHCTNFKSNKRDVSPWEPTENLSVWEEMDFEDVLAQPLPRYRWGLEDSYDLTVIKPVSSNECEYLMVDDRIKKGPDFKFIKNLTTNILQPPSGDYSDQMAVVLRVEQWDVSRVEPRYIRGDKVFTQWSSRHGFRFHHNGNMDVIFVRRGQLFRQQSVRIRVGDRVQRSMFWDERLYGQEDGGDSAQGTVAVLQFVLETSGILAKVRWHKNSHVNLYSWGFSNIYDIAKVDPGSS</sequence>
<protein>
    <submittedName>
        <fullName evidence="3">Skeletrophin</fullName>
    </submittedName>
</protein>
<dbReference type="InterPro" id="IPR010606">
    <property type="entry name" value="Mib_Herc2"/>
</dbReference>